<dbReference type="InterPro" id="IPR001680">
    <property type="entry name" value="WD40_rpt"/>
</dbReference>
<dbReference type="PANTHER" id="PTHR19848:SF8">
    <property type="entry name" value="F-BOX AND WD REPEAT DOMAIN CONTAINING 7"/>
    <property type="match status" value="1"/>
</dbReference>
<proteinExistence type="predicted"/>
<protein>
    <recommendedName>
        <fullName evidence="6">WD40 repeat domain-containing protein</fullName>
    </recommendedName>
</protein>
<feature type="repeat" description="WD" evidence="3">
    <location>
        <begin position="196"/>
        <end position="228"/>
    </location>
</feature>
<name>A0A317DS43_9PROT</name>
<evidence type="ECO:0000256" key="1">
    <source>
        <dbReference type="ARBA" id="ARBA00022574"/>
    </source>
</evidence>
<comment type="caution">
    <text evidence="4">The sequence shown here is derived from an EMBL/GenBank/DDBJ whole genome shotgun (WGS) entry which is preliminary data.</text>
</comment>
<dbReference type="RefSeq" id="WP_109908182.1">
    <property type="nucleotide sequence ID" value="NZ_QGLE01000026.1"/>
</dbReference>
<evidence type="ECO:0000313" key="5">
    <source>
        <dbReference type="Proteomes" id="UP000245461"/>
    </source>
</evidence>
<sequence length="363" mass="38172">MPPEFPDFQPEDVYADRLPPSRVDCYPQEAGILALAIDGRDRIGFAFDDGRIAVGSLDSPAEFVAFEAHDGVSLALCAGPKGGFVSGGDDGSAVLIAADGTRTELLPPGKDWVHAVAASPASGLIALGVGKTARVFDAAGKALGATAPVASAVTGVAFNPKGKRIAVAHYGGVSLWYAGGLTGTPKLLPWKGSHVSVTWSPDGRFVVTGTQDKELHGWRVEDDVDMRMSGYAAKVKSFSWSADERWLACSGSPLVTAWDFIGKGPMGRPPHQFGGAEEFLATHVAAHPKLPVVAAAFEDGRIEMGRFAVEGQVLLKEVGGGMPTGLAWTADGGRLLMTTEDGEFFVVDLEDLKVAAKEQKKRK</sequence>
<dbReference type="AlphaFoldDB" id="A0A317DS43"/>
<dbReference type="OrthoDB" id="9814620at2"/>
<evidence type="ECO:0000313" key="4">
    <source>
        <dbReference type="EMBL" id="PWR17498.1"/>
    </source>
</evidence>
<evidence type="ECO:0008006" key="6">
    <source>
        <dbReference type="Google" id="ProtNLM"/>
    </source>
</evidence>
<accession>A0A317DS43</accession>
<dbReference type="Pfam" id="PF00400">
    <property type="entry name" value="WD40"/>
    <property type="match status" value="1"/>
</dbReference>
<dbReference type="PROSITE" id="PS50082">
    <property type="entry name" value="WD_REPEATS_2"/>
    <property type="match status" value="1"/>
</dbReference>
<evidence type="ECO:0000256" key="2">
    <source>
        <dbReference type="ARBA" id="ARBA00022737"/>
    </source>
</evidence>
<organism evidence="4 5">
    <name type="scientific">Zavarzinia aquatilis</name>
    <dbReference type="NCBI Taxonomy" id="2211142"/>
    <lineage>
        <taxon>Bacteria</taxon>
        <taxon>Pseudomonadati</taxon>
        <taxon>Pseudomonadota</taxon>
        <taxon>Alphaproteobacteria</taxon>
        <taxon>Rhodospirillales</taxon>
        <taxon>Zavarziniaceae</taxon>
        <taxon>Zavarzinia</taxon>
    </lineage>
</organism>
<dbReference type="EMBL" id="QGLE01000026">
    <property type="protein sequence ID" value="PWR17498.1"/>
    <property type="molecule type" value="Genomic_DNA"/>
</dbReference>
<dbReference type="Gene3D" id="2.130.10.10">
    <property type="entry name" value="YVTN repeat-like/Quinoprotein amine dehydrogenase"/>
    <property type="match status" value="2"/>
</dbReference>
<dbReference type="SMART" id="SM00320">
    <property type="entry name" value="WD40"/>
    <property type="match status" value="5"/>
</dbReference>
<reference evidence="4 5" key="1">
    <citation type="submission" date="2018-05" db="EMBL/GenBank/DDBJ databases">
        <title>Zavarzinia sp. HR-AS.</title>
        <authorList>
            <person name="Lee Y."/>
            <person name="Jeon C.O."/>
        </authorList>
    </citation>
    <scope>NUCLEOTIDE SEQUENCE [LARGE SCALE GENOMIC DNA]</scope>
    <source>
        <strain evidence="4 5">HR-AS</strain>
    </source>
</reference>
<dbReference type="PANTHER" id="PTHR19848">
    <property type="entry name" value="WD40 REPEAT PROTEIN"/>
    <property type="match status" value="1"/>
</dbReference>
<dbReference type="InterPro" id="IPR015943">
    <property type="entry name" value="WD40/YVTN_repeat-like_dom_sf"/>
</dbReference>
<keyword evidence="5" id="KW-1185">Reference proteome</keyword>
<gene>
    <name evidence="4" type="ORF">DKG74_21210</name>
</gene>
<dbReference type="Proteomes" id="UP000245461">
    <property type="component" value="Unassembled WGS sequence"/>
</dbReference>
<dbReference type="SUPFAM" id="SSF101908">
    <property type="entry name" value="Putative isomerase YbhE"/>
    <property type="match status" value="1"/>
</dbReference>
<keyword evidence="1 3" id="KW-0853">WD repeat</keyword>
<evidence type="ECO:0000256" key="3">
    <source>
        <dbReference type="PROSITE-ProRule" id="PRU00221"/>
    </source>
</evidence>
<keyword evidence="2" id="KW-0677">Repeat</keyword>